<keyword evidence="3" id="KW-1185">Reference proteome</keyword>
<proteinExistence type="predicted"/>
<protein>
    <submittedName>
        <fullName evidence="2">Uncharacterized protein</fullName>
    </submittedName>
</protein>
<dbReference type="AlphaFoldDB" id="A0A484L836"/>
<evidence type="ECO:0000256" key="1">
    <source>
        <dbReference type="SAM" id="MobiDB-lite"/>
    </source>
</evidence>
<dbReference type="EMBL" id="OOIL02001115">
    <property type="protein sequence ID" value="VFQ72522.1"/>
    <property type="molecule type" value="Genomic_DNA"/>
</dbReference>
<gene>
    <name evidence="2" type="ORF">CCAM_LOCUS14298</name>
</gene>
<name>A0A484L836_9ASTE</name>
<organism evidence="2 3">
    <name type="scientific">Cuscuta campestris</name>
    <dbReference type="NCBI Taxonomy" id="132261"/>
    <lineage>
        <taxon>Eukaryota</taxon>
        <taxon>Viridiplantae</taxon>
        <taxon>Streptophyta</taxon>
        <taxon>Embryophyta</taxon>
        <taxon>Tracheophyta</taxon>
        <taxon>Spermatophyta</taxon>
        <taxon>Magnoliopsida</taxon>
        <taxon>eudicotyledons</taxon>
        <taxon>Gunneridae</taxon>
        <taxon>Pentapetalae</taxon>
        <taxon>asterids</taxon>
        <taxon>lamiids</taxon>
        <taxon>Solanales</taxon>
        <taxon>Convolvulaceae</taxon>
        <taxon>Cuscuteae</taxon>
        <taxon>Cuscuta</taxon>
        <taxon>Cuscuta subgen. Grammica</taxon>
        <taxon>Cuscuta sect. Cleistogrammica</taxon>
    </lineage>
</organism>
<feature type="compositionally biased region" description="Basic and acidic residues" evidence="1">
    <location>
        <begin position="104"/>
        <end position="123"/>
    </location>
</feature>
<sequence>MKRRALGLGLRQGKSYRFYLYDERLSMTYGVRAYEIPATAGTAGPSSSQLAPSKKRVPIQQETAEIMDEEEIYLGLKLKDIGKVGPDGADLFFKGSLSKVAQLEEKRREAQEESREKDKENKEMAIVMMK</sequence>
<reference evidence="2 3" key="1">
    <citation type="submission" date="2018-04" db="EMBL/GenBank/DDBJ databases">
        <authorList>
            <person name="Vogel A."/>
        </authorList>
    </citation>
    <scope>NUCLEOTIDE SEQUENCE [LARGE SCALE GENOMIC DNA]</scope>
</reference>
<accession>A0A484L836</accession>
<evidence type="ECO:0000313" key="2">
    <source>
        <dbReference type="EMBL" id="VFQ72522.1"/>
    </source>
</evidence>
<feature type="region of interest" description="Disordered" evidence="1">
    <location>
        <begin position="104"/>
        <end position="130"/>
    </location>
</feature>
<evidence type="ECO:0000313" key="3">
    <source>
        <dbReference type="Proteomes" id="UP000595140"/>
    </source>
</evidence>
<dbReference type="Proteomes" id="UP000595140">
    <property type="component" value="Unassembled WGS sequence"/>
</dbReference>